<name>A0ABV6E6K6_9ACTN</name>
<proteinExistence type="predicted"/>
<protein>
    <submittedName>
        <fullName evidence="1">Uncharacterized protein</fullName>
    </submittedName>
</protein>
<reference evidence="1 2" key="1">
    <citation type="submission" date="2024-09" db="EMBL/GenBank/DDBJ databases">
        <authorList>
            <person name="Sun Q."/>
            <person name="Mori K."/>
        </authorList>
    </citation>
    <scope>NUCLEOTIDE SEQUENCE [LARGE SCALE GENOMIC DNA]</scope>
    <source>
        <strain evidence="1 2">CCM 8654</strain>
    </source>
</reference>
<keyword evidence="2" id="KW-1185">Reference proteome</keyword>
<organism evidence="1 2">
    <name type="scientific">Nocardioides zeicaulis</name>
    <dbReference type="NCBI Taxonomy" id="1776857"/>
    <lineage>
        <taxon>Bacteria</taxon>
        <taxon>Bacillati</taxon>
        <taxon>Actinomycetota</taxon>
        <taxon>Actinomycetes</taxon>
        <taxon>Propionibacteriales</taxon>
        <taxon>Nocardioidaceae</taxon>
        <taxon>Nocardioides</taxon>
    </lineage>
</organism>
<sequence length="136" mass="15323">MGPRHLVATALVEPGTVGDLELRLMTDDLWLWPVRTAPVVVDGPRTEFQLRRRMVEQRHGGWDDAATWTPAWIGFGAAWHEFGPDGDVRPSGPLPWAAHQRLWDALAEFGPFVRYRRRLSGIPTTPTPGWTGLHLL</sequence>
<gene>
    <name evidence="1" type="ORF">ACFFJG_19240</name>
</gene>
<dbReference type="EMBL" id="JBHLXH010000003">
    <property type="protein sequence ID" value="MFC0224632.1"/>
    <property type="molecule type" value="Genomic_DNA"/>
</dbReference>
<dbReference type="Proteomes" id="UP001589698">
    <property type="component" value="Unassembled WGS sequence"/>
</dbReference>
<comment type="caution">
    <text evidence="1">The sequence shown here is derived from an EMBL/GenBank/DDBJ whole genome shotgun (WGS) entry which is preliminary data.</text>
</comment>
<evidence type="ECO:0000313" key="2">
    <source>
        <dbReference type="Proteomes" id="UP001589698"/>
    </source>
</evidence>
<accession>A0ABV6E6K6</accession>
<evidence type="ECO:0000313" key="1">
    <source>
        <dbReference type="EMBL" id="MFC0224632.1"/>
    </source>
</evidence>
<dbReference type="RefSeq" id="WP_378520412.1">
    <property type="nucleotide sequence ID" value="NZ_CBCSDI010000018.1"/>
</dbReference>